<evidence type="ECO:0000313" key="3">
    <source>
        <dbReference type="Proteomes" id="UP001059617"/>
    </source>
</evidence>
<proteinExistence type="predicted"/>
<accession>A0ABY5VXE7</accession>
<feature type="compositionally biased region" description="Basic residues" evidence="1">
    <location>
        <begin position="448"/>
        <end position="457"/>
    </location>
</feature>
<feature type="region of interest" description="Disordered" evidence="1">
    <location>
        <begin position="367"/>
        <end position="392"/>
    </location>
</feature>
<dbReference type="RefSeq" id="WP_259860140.1">
    <property type="nucleotide sequence ID" value="NZ_BAAAST010000033.1"/>
</dbReference>
<feature type="compositionally biased region" description="Low complexity" evidence="1">
    <location>
        <begin position="428"/>
        <end position="443"/>
    </location>
</feature>
<organism evidence="2 3">
    <name type="scientific">Dactylosporangium fulvum</name>
    <dbReference type="NCBI Taxonomy" id="53359"/>
    <lineage>
        <taxon>Bacteria</taxon>
        <taxon>Bacillati</taxon>
        <taxon>Actinomycetota</taxon>
        <taxon>Actinomycetes</taxon>
        <taxon>Micromonosporales</taxon>
        <taxon>Micromonosporaceae</taxon>
        <taxon>Dactylosporangium</taxon>
    </lineage>
</organism>
<sequence>MLHRRGGLASALAVGGAGDLGEDGAEQAGVEVGEAIGAEVRDEDGVDVAGVVEPGRRADVGAGVEPVPQPPLDGPALGGPVGGGAGATYADVLDGVDLVIESTRTGYEQFFVVKTREALAKSGKLTLRLKAPKLKMSPDGGGGLLFKTKDGSDAGRIPAPSMWNATIGEQSLDHLRVGSVALSAVQHDANITLELTPDPQFLASPDLAYPITIDPSIYPTFDTFVQSGWVDDQSGLTDLKLGYSDDGGSWTARSYLRWDTAFLAGAQVNSATVCLWNYHSWSCTAAAWEVWDTRPALCCHPAATRRRRAARTTLTRMTTATATGVSRHSRNSASCTTADQRAGRIAGAGTGPLNCPLRTRSWAMSMELTSPGGSSTTSTAPPGRSASTRTCRVPNASVSSVVLAVTSSSDSYCTTTRASPCQPSARTAAPASSDSAGPSRSVPVAASTHRRTSPTRRHGSDSAVPHSRWTSATGR</sequence>
<evidence type="ECO:0000256" key="1">
    <source>
        <dbReference type="SAM" id="MobiDB-lite"/>
    </source>
</evidence>
<name>A0ABY5VXE7_9ACTN</name>
<feature type="region of interest" description="Disordered" evidence="1">
    <location>
        <begin position="320"/>
        <end position="340"/>
    </location>
</feature>
<feature type="compositionally biased region" description="Low complexity" evidence="1">
    <location>
        <begin position="369"/>
        <end position="388"/>
    </location>
</feature>
<feature type="region of interest" description="Disordered" evidence="1">
    <location>
        <begin position="412"/>
        <end position="475"/>
    </location>
</feature>
<reference evidence="2" key="2">
    <citation type="submission" date="2022-09" db="EMBL/GenBank/DDBJ databases">
        <title>Biosynthetic gene clusters of Dactylosporangioum fulvum.</title>
        <authorList>
            <person name="Caradec T."/>
        </authorList>
    </citation>
    <scope>NUCLEOTIDE SEQUENCE</scope>
    <source>
        <strain evidence="2">NRRL B-16292</strain>
    </source>
</reference>
<evidence type="ECO:0000313" key="2">
    <source>
        <dbReference type="EMBL" id="UWP82368.1"/>
    </source>
</evidence>
<protein>
    <submittedName>
        <fullName evidence="2">Uncharacterized protein</fullName>
    </submittedName>
</protein>
<dbReference type="EMBL" id="CP073720">
    <property type="protein sequence ID" value="UWP82368.1"/>
    <property type="molecule type" value="Genomic_DNA"/>
</dbReference>
<gene>
    <name evidence="2" type="ORF">Dfulv_46220</name>
</gene>
<dbReference type="Proteomes" id="UP001059617">
    <property type="component" value="Chromosome"/>
</dbReference>
<feature type="compositionally biased region" description="Polar residues" evidence="1">
    <location>
        <begin position="412"/>
        <end position="425"/>
    </location>
</feature>
<reference evidence="2" key="1">
    <citation type="submission" date="2021-04" db="EMBL/GenBank/DDBJ databases">
        <authorList>
            <person name="Hartkoorn R.C."/>
            <person name="Beaudoing E."/>
            <person name="Hot D."/>
        </authorList>
    </citation>
    <scope>NUCLEOTIDE SEQUENCE</scope>
    <source>
        <strain evidence="2">NRRL B-16292</strain>
    </source>
</reference>
<keyword evidence="3" id="KW-1185">Reference proteome</keyword>